<feature type="region of interest" description="Disordered" evidence="1">
    <location>
        <begin position="41"/>
        <end position="77"/>
    </location>
</feature>
<dbReference type="Proteomes" id="UP000799778">
    <property type="component" value="Unassembled WGS sequence"/>
</dbReference>
<dbReference type="GeneID" id="54289831"/>
<dbReference type="EMBL" id="ML978076">
    <property type="protein sequence ID" value="KAF2010692.1"/>
    <property type="molecule type" value="Genomic_DNA"/>
</dbReference>
<dbReference type="RefSeq" id="XP_033379031.1">
    <property type="nucleotide sequence ID" value="XM_033532434.1"/>
</dbReference>
<reference evidence="2" key="1">
    <citation type="journal article" date="2020" name="Stud. Mycol.">
        <title>101 Dothideomycetes genomes: a test case for predicting lifestyles and emergence of pathogens.</title>
        <authorList>
            <person name="Haridas S."/>
            <person name="Albert R."/>
            <person name="Binder M."/>
            <person name="Bloem J."/>
            <person name="Labutti K."/>
            <person name="Salamov A."/>
            <person name="Andreopoulos B."/>
            <person name="Baker S."/>
            <person name="Barry K."/>
            <person name="Bills G."/>
            <person name="Bluhm B."/>
            <person name="Cannon C."/>
            <person name="Castanera R."/>
            <person name="Culley D."/>
            <person name="Daum C."/>
            <person name="Ezra D."/>
            <person name="Gonzalez J."/>
            <person name="Henrissat B."/>
            <person name="Kuo A."/>
            <person name="Liang C."/>
            <person name="Lipzen A."/>
            <person name="Lutzoni F."/>
            <person name="Magnuson J."/>
            <person name="Mondo S."/>
            <person name="Nolan M."/>
            <person name="Ohm R."/>
            <person name="Pangilinan J."/>
            <person name="Park H.-J."/>
            <person name="Ramirez L."/>
            <person name="Alfaro M."/>
            <person name="Sun H."/>
            <person name="Tritt A."/>
            <person name="Yoshinaga Y."/>
            <person name="Zwiers L.-H."/>
            <person name="Turgeon B."/>
            <person name="Goodwin S."/>
            <person name="Spatafora J."/>
            <person name="Crous P."/>
            <person name="Grigoriev I."/>
        </authorList>
    </citation>
    <scope>NUCLEOTIDE SEQUENCE</scope>
    <source>
        <strain evidence="2">CBS 175.79</strain>
    </source>
</reference>
<proteinExistence type="predicted"/>
<feature type="compositionally biased region" description="Basic and acidic residues" evidence="1">
    <location>
        <begin position="10"/>
        <end position="23"/>
    </location>
</feature>
<organism evidence="2 3">
    <name type="scientific">Aaosphaeria arxii CBS 175.79</name>
    <dbReference type="NCBI Taxonomy" id="1450172"/>
    <lineage>
        <taxon>Eukaryota</taxon>
        <taxon>Fungi</taxon>
        <taxon>Dikarya</taxon>
        <taxon>Ascomycota</taxon>
        <taxon>Pezizomycotina</taxon>
        <taxon>Dothideomycetes</taxon>
        <taxon>Pleosporomycetidae</taxon>
        <taxon>Pleosporales</taxon>
        <taxon>Pleosporales incertae sedis</taxon>
        <taxon>Aaosphaeria</taxon>
    </lineage>
</organism>
<name>A0A6A5XCH5_9PLEO</name>
<evidence type="ECO:0000256" key="1">
    <source>
        <dbReference type="SAM" id="MobiDB-lite"/>
    </source>
</evidence>
<feature type="region of interest" description="Disordered" evidence="1">
    <location>
        <begin position="188"/>
        <end position="211"/>
    </location>
</feature>
<evidence type="ECO:0000313" key="3">
    <source>
        <dbReference type="Proteomes" id="UP000799778"/>
    </source>
</evidence>
<dbReference type="AlphaFoldDB" id="A0A6A5XCH5"/>
<feature type="region of interest" description="Disordered" evidence="1">
    <location>
        <begin position="1"/>
        <end position="24"/>
    </location>
</feature>
<sequence>MVDLDLPDSVADHAGRGTDDGCDLRLSGALDERRTELASRDFLGNIPEAQRTASQSQKTAVHNEPLEGHRSASSIKASDYDVEHSGYTTETAASTDFLPGSAYSSLRDVHHRKRVREESQFDSSTHEVLRYYSSSPEDDFNEVPAIHRGASREEVFLQTVQYVRDEFPDVPIMDRLVEHVRDSLVRRVSENPQSERLHHSSNSQSPDTSELNDELVYLASDEEEHPIDSPASGDSFSAMMMVLDLRC</sequence>
<evidence type="ECO:0000313" key="2">
    <source>
        <dbReference type="EMBL" id="KAF2010692.1"/>
    </source>
</evidence>
<feature type="compositionally biased region" description="Basic and acidic residues" evidence="1">
    <location>
        <begin position="188"/>
        <end position="198"/>
    </location>
</feature>
<feature type="compositionally biased region" description="Polar residues" evidence="1">
    <location>
        <begin position="199"/>
        <end position="209"/>
    </location>
</feature>
<accession>A0A6A5XCH5</accession>
<protein>
    <submittedName>
        <fullName evidence="2">Uncharacterized protein</fullName>
    </submittedName>
</protein>
<feature type="compositionally biased region" description="Polar residues" evidence="1">
    <location>
        <begin position="51"/>
        <end position="60"/>
    </location>
</feature>
<gene>
    <name evidence="2" type="ORF">BU24DRAFT_467291</name>
</gene>
<keyword evidence="3" id="KW-1185">Reference proteome</keyword>